<feature type="compositionally biased region" description="Low complexity" evidence="1">
    <location>
        <begin position="369"/>
        <end position="389"/>
    </location>
</feature>
<reference evidence="2" key="1">
    <citation type="submission" date="2023-06" db="EMBL/GenBank/DDBJ databases">
        <title>Survivors Of The Sea: Transcriptome response of Skeletonema marinoi to long-term dormancy.</title>
        <authorList>
            <person name="Pinder M.I.M."/>
            <person name="Kourtchenko O."/>
            <person name="Robertson E.K."/>
            <person name="Larsson T."/>
            <person name="Maumus F."/>
            <person name="Osuna-Cruz C.M."/>
            <person name="Vancaester E."/>
            <person name="Stenow R."/>
            <person name="Vandepoele K."/>
            <person name="Ploug H."/>
            <person name="Bruchert V."/>
            <person name="Godhe A."/>
            <person name="Topel M."/>
        </authorList>
    </citation>
    <scope>NUCLEOTIDE SEQUENCE</scope>
    <source>
        <strain evidence="2">R05AC</strain>
    </source>
</reference>
<feature type="compositionally biased region" description="Low complexity" evidence="1">
    <location>
        <begin position="19"/>
        <end position="29"/>
    </location>
</feature>
<name>A0AAD9D9T0_9STRA</name>
<gene>
    <name evidence="2" type="ORF">QTG54_010833</name>
</gene>
<feature type="region of interest" description="Disordered" evidence="1">
    <location>
        <begin position="512"/>
        <end position="583"/>
    </location>
</feature>
<dbReference type="EMBL" id="JATAAI010000021">
    <property type="protein sequence ID" value="KAK1738164.1"/>
    <property type="molecule type" value="Genomic_DNA"/>
</dbReference>
<feature type="region of interest" description="Disordered" evidence="1">
    <location>
        <begin position="361"/>
        <end position="394"/>
    </location>
</feature>
<accession>A0AAD9D9T0</accession>
<feature type="compositionally biased region" description="Basic and acidic residues" evidence="1">
    <location>
        <begin position="517"/>
        <end position="537"/>
    </location>
</feature>
<evidence type="ECO:0000313" key="3">
    <source>
        <dbReference type="Proteomes" id="UP001224775"/>
    </source>
</evidence>
<feature type="compositionally biased region" description="Low complexity" evidence="1">
    <location>
        <begin position="1"/>
        <end position="12"/>
    </location>
</feature>
<feature type="compositionally biased region" description="Polar residues" evidence="1">
    <location>
        <begin position="43"/>
        <end position="60"/>
    </location>
</feature>
<evidence type="ECO:0000256" key="1">
    <source>
        <dbReference type="SAM" id="MobiDB-lite"/>
    </source>
</evidence>
<dbReference type="Proteomes" id="UP001224775">
    <property type="component" value="Unassembled WGS sequence"/>
</dbReference>
<evidence type="ECO:0000313" key="2">
    <source>
        <dbReference type="EMBL" id="KAK1738164.1"/>
    </source>
</evidence>
<protein>
    <submittedName>
        <fullName evidence="2">Uncharacterized protein</fullName>
    </submittedName>
</protein>
<feature type="region of interest" description="Disordered" evidence="1">
    <location>
        <begin position="131"/>
        <end position="153"/>
    </location>
</feature>
<keyword evidence="3" id="KW-1185">Reference proteome</keyword>
<dbReference type="AlphaFoldDB" id="A0AAD9D9T0"/>
<sequence>MNGQQQQHPNTQQDRRRSATAAAAAGLARGDNPPVAGWPPSHFFSNSYNNHLPSQQQQQLHRGMMPAHNYIPSVSDLHRNITGALHNSEEELMQMRSRSRRRMMRGGDHLDQGIALAAALAHRRMIPPMAMGSRQRLPPRGTMTSNEDGNDDDTAFRTETIERIIALQEAQARCAHELELEQLRQLEFIRAVNQRRIEEEMMLAEQRHLRRRQMYYHPPTHGVAERSGSIEDEVLMNRQARLSQLQFMSTNELLARVAGSNISGDGSYMSQLHGQGEFQRGITSDGTGSSGGVMKPPQPQLADVSPVVPVVHNFGQLPRYYKPPSRSNTGGKTTAAAPPPLRYWNNGVEVDIRGRGAPLTSSPLNRLNSSTSAISTAATRASTTTSISSPPDDKMPSNSNIISQFFTHVMECVPEINSALSNLLSEVMLVKGFPSDPLIVHSKFPGFVGSTLIELKSLGESSKDKKELYERVTKCVSAIEPYKKVAELGATSSVHAQIRAIVEEGTGRASNLISGDLSERRAKEKRKKMEMTRKGSDGMEEDSSASKKAKRRRRDSSQSNSGTIDILGVYEAQVQSGRGGRGE</sequence>
<feature type="region of interest" description="Disordered" evidence="1">
    <location>
        <begin position="319"/>
        <end position="340"/>
    </location>
</feature>
<proteinExistence type="predicted"/>
<comment type="caution">
    <text evidence="2">The sequence shown here is derived from an EMBL/GenBank/DDBJ whole genome shotgun (WGS) entry which is preliminary data.</text>
</comment>
<feature type="region of interest" description="Disordered" evidence="1">
    <location>
        <begin position="1"/>
        <end position="61"/>
    </location>
</feature>
<organism evidence="2 3">
    <name type="scientific">Skeletonema marinoi</name>
    <dbReference type="NCBI Taxonomy" id="267567"/>
    <lineage>
        <taxon>Eukaryota</taxon>
        <taxon>Sar</taxon>
        <taxon>Stramenopiles</taxon>
        <taxon>Ochrophyta</taxon>
        <taxon>Bacillariophyta</taxon>
        <taxon>Coscinodiscophyceae</taxon>
        <taxon>Thalassiosirophycidae</taxon>
        <taxon>Thalassiosirales</taxon>
        <taxon>Skeletonemataceae</taxon>
        <taxon>Skeletonema</taxon>
        <taxon>Skeletonema marinoi-dohrnii complex</taxon>
    </lineage>
</organism>